<evidence type="ECO:0000259" key="1">
    <source>
        <dbReference type="PROSITE" id="PS50006"/>
    </source>
</evidence>
<dbReference type="SMART" id="SM00471">
    <property type="entry name" value="HDc"/>
    <property type="match status" value="1"/>
</dbReference>
<name>A0A2N5ZID2_MUIH1</name>
<dbReference type="CDD" id="cd00077">
    <property type="entry name" value="HDc"/>
    <property type="match status" value="1"/>
</dbReference>
<evidence type="ECO:0000259" key="2">
    <source>
        <dbReference type="PROSITE" id="PS51831"/>
    </source>
</evidence>
<dbReference type="Pfam" id="PF00498">
    <property type="entry name" value="FHA"/>
    <property type="match status" value="1"/>
</dbReference>
<dbReference type="Pfam" id="PF01590">
    <property type="entry name" value="GAF"/>
    <property type="match status" value="1"/>
</dbReference>
<protein>
    <recommendedName>
        <fullName evidence="6">HD-GYP domain-containing protein</fullName>
    </recommendedName>
</protein>
<dbReference type="InterPro" id="IPR003018">
    <property type="entry name" value="GAF"/>
</dbReference>
<organism evidence="4 5">
    <name type="scientific">Muiribacterium halophilum</name>
    <dbReference type="NCBI Taxonomy" id="2053465"/>
    <lineage>
        <taxon>Bacteria</taxon>
        <taxon>Candidatus Muiribacteriota</taxon>
        <taxon>Candidatus Muiribacteriia</taxon>
        <taxon>Candidatus Muiribacteriales</taxon>
        <taxon>Candidatus Muiribacteriaceae</taxon>
        <taxon>Candidatus Muiribacterium</taxon>
    </lineage>
</organism>
<evidence type="ECO:0000313" key="5">
    <source>
        <dbReference type="Proteomes" id="UP000234857"/>
    </source>
</evidence>
<dbReference type="InterPro" id="IPR003607">
    <property type="entry name" value="HD/PDEase_dom"/>
</dbReference>
<feature type="domain" description="FHA" evidence="1">
    <location>
        <begin position="26"/>
        <end position="76"/>
    </location>
</feature>
<reference evidence="4 5" key="1">
    <citation type="submission" date="2017-11" db="EMBL/GenBank/DDBJ databases">
        <title>Genome-resolved metagenomics identifies genetic mobility, metabolic interactions, and unexpected diversity in perchlorate-reducing communities.</title>
        <authorList>
            <person name="Barnum T.P."/>
            <person name="Figueroa I.A."/>
            <person name="Carlstrom C.I."/>
            <person name="Lucas L.N."/>
            <person name="Engelbrektson A.L."/>
            <person name="Coates J.D."/>
        </authorList>
    </citation>
    <scope>NUCLEOTIDE SEQUENCE [LARGE SCALE GENOMIC DNA]</scope>
    <source>
        <strain evidence="4">BM706</strain>
    </source>
</reference>
<accession>A0A2N5ZID2</accession>
<dbReference type="InterPro" id="IPR037522">
    <property type="entry name" value="HD_GYP_dom"/>
</dbReference>
<gene>
    <name evidence="4" type="ORF">C0601_04585</name>
</gene>
<evidence type="ECO:0000313" key="4">
    <source>
        <dbReference type="EMBL" id="PLX18439.1"/>
    </source>
</evidence>
<dbReference type="InterPro" id="IPR000253">
    <property type="entry name" value="FHA_dom"/>
</dbReference>
<dbReference type="SUPFAM" id="SSF49879">
    <property type="entry name" value="SMAD/FHA domain"/>
    <property type="match status" value="1"/>
</dbReference>
<dbReference type="SUPFAM" id="SSF55781">
    <property type="entry name" value="GAF domain-like"/>
    <property type="match status" value="1"/>
</dbReference>
<sequence>MARLFIKDVNQNEYTYDIPENTDFTIEIGRFATNDLIFNDAKVSRNHAVIKSGGKNDVVIEDLESSNGIFVNGRRVKLKLLENNDEVRIGDNYIFFKREASENTLISSINELKKSVDIIVDSDGKEIKLEKKLNFLGANMVKFAKHIQKNDVSKDQLQDQMKKYISYLGVIKKDFIKLRKEYRSLYFLNRISAAISNIVETRDFFSSSLDIILNLLDAQRGFIMFYNNERNDFEVKIARQMDTEVKNVESFSHNIVRFVYENDKTLIVNNPDKDNRFTNGKSVIEFNIKAAMAGVLKYKGEKTGVIYIDRQVDGDGFDDTDRKFFESYINHCSLTFERVKLFSELEDSYLASIKVLANVLDAKDPYTHGHSERVMEYSVAIARGVGLGPKDIKNIEFGALLHDIGKVGVDINILNKPGRLTDEEFEVIKTHPAQGFEIIEPIKFLQDKFAAIKYHHERWDGKGYPEGLKGEDIPLEARIVAVADTFDAMTSTRSYRKALEKGVAIEEIKRNSGTQFDPRLVDAFMKVVNKENVTQVWTRGQEVQKKIGDE</sequence>
<evidence type="ECO:0008006" key="6">
    <source>
        <dbReference type="Google" id="ProtNLM"/>
    </source>
</evidence>
<dbReference type="Gene3D" id="1.10.3210.10">
    <property type="entry name" value="Hypothetical protein af1432"/>
    <property type="match status" value="1"/>
</dbReference>
<dbReference type="PROSITE" id="PS50006">
    <property type="entry name" value="FHA_DOMAIN"/>
    <property type="match status" value="1"/>
</dbReference>
<dbReference type="InterPro" id="IPR029016">
    <property type="entry name" value="GAF-like_dom_sf"/>
</dbReference>
<dbReference type="SUPFAM" id="SSF109604">
    <property type="entry name" value="HD-domain/PDEase-like"/>
    <property type="match status" value="1"/>
</dbReference>
<dbReference type="AlphaFoldDB" id="A0A2N5ZID2"/>
<dbReference type="PROSITE" id="PS51832">
    <property type="entry name" value="HD_GYP"/>
    <property type="match status" value="1"/>
</dbReference>
<proteinExistence type="predicted"/>
<dbReference type="PANTHER" id="PTHR43155:SF2">
    <property type="entry name" value="CYCLIC DI-GMP PHOSPHODIESTERASE PA4108"/>
    <property type="match status" value="1"/>
</dbReference>
<dbReference type="Gene3D" id="2.60.200.20">
    <property type="match status" value="1"/>
</dbReference>
<comment type="caution">
    <text evidence="4">The sequence shown here is derived from an EMBL/GenBank/DDBJ whole genome shotgun (WGS) entry which is preliminary data.</text>
</comment>
<feature type="domain" description="HD" evidence="2">
    <location>
        <begin position="367"/>
        <end position="489"/>
    </location>
</feature>
<dbReference type="Pfam" id="PF13487">
    <property type="entry name" value="HD_5"/>
    <property type="match status" value="1"/>
</dbReference>
<evidence type="ECO:0000259" key="3">
    <source>
        <dbReference type="PROSITE" id="PS51832"/>
    </source>
</evidence>
<dbReference type="CDD" id="cd00060">
    <property type="entry name" value="FHA"/>
    <property type="match status" value="1"/>
</dbReference>
<dbReference type="Proteomes" id="UP000234857">
    <property type="component" value="Unassembled WGS sequence"/>
</dbReference>
<dbReference type="SMART" id="SM00065">
    <property type="entry name" value="GAF"/>
    <property type="match status" value="1"/>
</dbReference>
<dbReference type="EMBL" id="PKTG01000063">
    <property type="protein sequence ID" value="PLX18439.1"/>
    <property type="molecule type" value="Genomic_DNA"/>
</dbReference>
<dbReference type="PROSITE" id="PS51831">
    <property type="entry name" value="HD"/>
    <property type="match status" value="1"/>
</dbReference>
<dbReference type="PANTHER" id="PTHR43155">
    <property type="entry name" value="CYCLIC DI-GMP PHOSPHODIESTERASE PA4108-RELATED"/>
    <property type="match status" value="1"/>
</dbReference>
<dbReference type="SMART" id="SM00240">
    <property type="entry name" value="FHA"/>
    <property type="match status" value="1"/>
</dbReference>
<feature type="domain" description="HD-GYP" evidence="3">
    <location>
        <begin position="345"/>
        <end position="540"/>
    </location>
</feature>
<dbReference type="InterPro" id="IPR006674">
    <property type="entry name" value="HD_domain"/>
</dbReference>
<dbReference type="InterPro" id="IPR008984">
    <property type="entry name" value="SMAD_FHA_dom_sf"/>
</dbReference>
<dbReference type="Gene3D" id="3.30.450.40">
    <property type="match status" value="1"/>
</dbReference>